<dbReference type="InterPro" id="IPR029753">
    <property type="entry name" value="D-isomer_DH_CS"/>
</dbReference>
<evidence type="ECO:0000259" key="5">
    <source>
        <dbReference type="Pfam" id="PF02826"/>
    </source>
</evidence>
<dbReference type="FunCoup" id="A0LQ81">
    <property type="interactions" value="347"/>
</dbReference>
<dbReference type="Proteomes" id="UP000001784">
    <property type="component" value="Chromosome"/>
</dbReference>
<comment type="similarity">
    <text evidence="1 3">Belongs to the D-isomer specific 2-hydroxyacid dehydrogenase family.</text>
</comment>
<dbReference type="GO" id="GO:0005829">
    <property type="term" value="C:cytosol"/>
    <property type="evidence" value="ECO:0007669"/>
    <property type="project" value="TreeGrafter"/>
</dbReference>
<dbReference type="PROSITE" id="PS00670">
    <property type="entry name" value="D_2_HYDROXYACID_DH_2"/>
    <property type="match status" value="1"/>
</dbReference>
<dbReference type="Pfam" id="PF02826">
    <property type="entry name" value="2-Hacid_dh_C"/>
    <property type="match status" value="1"/>
</dbReference>
<dbReference type="EMBL" id="CP000478">
    <property type="protein sequence ID" value="ABK19583.1"/>
    <property type="molecule type" value="Genomic_DNA"/>
</dbReference>
<feature type="domain" description="D-isomer specific 2-hydroxyacid dehydrogenase NAD-binding" evidence="5">
    <location>
        <begin position="107"/>
        <end position="285"/>
    </location>
</feature>
<dbReference type="CDD" id="cd05301">
    <property type="entry name" value="GDH"/>
    <property type="match status" value="1"/>
</dbReference>
<dbReference type="HOGENOM" id="CLU_019796_1_2_7"/>
<evidence type="ECO:0000313" key="7">
    <source>
        <dbReference type="Proteomes" id="UP000001784"/>
    </source>
</evidence>
<dbReference type="FunFam" id="3.40.50.720:FF:000462">
    <property type="entry name" value="Glyoxylate reductase (NADP+)"/>
    <property type="match status" value="1"/>
</dbReference>
<dbReference type="InParanoid" id="A0LQ81"/>
<evidence type="ECO:0000313" key="6">
    <source>
        <dbReference type="EMBL" id="ABK19583.1"/>
    </source>
</evidence>
<accession>A0LQ81</accession>
<keyword evidence="2 3" id="KW-0560">Oxidoreductase</keyword>
<dbReference type="InterPro" id="IPR036291">
    <property type="entry name" value="NAD(P)-bd_dom_sf"/>
</dbReference>
<dbReference type="InterPro" id="IPR006139">
    <property type="entry name" value="D-isomer_2_OHA_DH_cat_dom"/>
</dbReference>
<dbReference type="eggNOG" id="COG1052">
    <property type="taxonomic scope" value="Bacteria"/>
</dbReference>
<evidence type="ECO:0000256" key="1">
    <source>
        <dbReference type="ARBA" id="ARBA00005854"/>
    </source>
</evidence>
<dbReference type="PANTHER" id="PTHR10996:SF257">
    <property type="entry name" value="GLYOXYLATE REDUCTASE 1"/>
    <property type="match status" value="1"/>
</dbReference>
<proteinExistence type="inferred from homology"/>
<name>A0LQ81_SYNFM</name>
<dbReference type="PROSITE" id="PS00671">
    <property type="entry name" value="D_2_HYDROXYACID_DH_3"/>
    <property type="match status" value="1"/>
</dbReference>
<dbReference type="PANTHER" id="PTHR10996">
    <property type="entry name" value="2-HYDROXYACID DEHYDROGENASE-RELATED"/>
    <property type="match status" value="1"/>
</dbReference>
<dbReference type="GO" id="GO:0051287">
    <property type="term" value="F:NAD binding"/>
    <property type="evidence" value="ECO:0007669"/>
    <property type="project" value="InterPro"/>
</dbReference>
<dbReference type="SUPFAM" id="SSF52283">
    <property type="entry name" value="Formate/glycerate dehydrogenase catalytic domain-like"/>
    <property type="match status" value="1"/>
</dbReference>
<dbReference type="GO" id="GO:0030267">
    <property type="term" value="F:glyoxylate reductase (NADPH) activity"/>
    <property type="evidence" value="ECO:0007669"/>
    <property type="project" value="TreeGrafter"/>
</dbReference>
<evidence type="ECO:0000259" key="4">
    <source>
        <dbReference type="Pfam" id="PF00389"/>
    </source>
</evidence>
<dbReference type="InterPro" id="IPR050223">
    <property type="entry name" value="D-isomer_2-hydroxyacid_DH"/>
</dbReference>
<dbReference type="InterPro" id="IPR006140">
    <property type="entry name" value="D-isomer_DH_NAD-bd"/>
</dbReference>
<protein>
    <submittedName>
        <fullName evidence="6">D-isomer specific 2-hydroxyacid dehydrogenase, NAD-binding</fullName>
    </submittedName>
</protein>
<dbReference type="KEGG" id="sfu:Sfum_3914"/>
<evidence type="ECO:0000256" key="3">
    <source>
        <dbReference type="RuleBase" id="RU003719"/>
    </source>
</evidence>
<dbReference type="Gene3D" id="3.40.50.720">
    <property type="entry name" value="NAD(P)-binding Rossmann-like Domain"/>
    <property type="match status" value="2"/>
</dbReference>
<dbReference type="STRING" id="335543.Sfum_3914"/>
<keyword evidence="7" id="KW-1185">Reference proteome</keyword>
<feature type="domain" description="D-isomer specific 2-hydroxyacid dehydrogenase catalytic" evidence="4">
    <location>
        <begin position="3"/>
        <end position="317"/>
    </location>
</feature>
<gene>
    <name evidence="6" type="ordered locus">Sfum_3914</name>
</gene>
<dbReference type="AlphaFoldDB" id="A0LQ81"/>
<dbReference type="SUPFAM" id="SSF51735">
    <property type="entry name" value="NAD(P)-binding Rossmann-fold domains"/>
    <property type="match status" value="1"/>
</dbReference>
<dbReference type="GO" id="GO:0016618">
    <property type="term" value="F:hydroxypyruvate reductase [NAD(P)H] activity"/>
    <property type="evidence" value="ECO:0007669"/>
    <property type="project" value="TreeGrafter"/>
</dbReference>
<sequence>MKILVTARLSDDVVSLIEQDHEVEMNRENRPMERGALLAGIAGKQGVLCSISDRVDEEFLALAPGLKIIANFGVGFDHIDIAAASRRGIPVTYTPGVLTDATADIAFALILAVSRRVVEGDRMTREGGFRFWAPFHFLGRQVSGKTLGIVGMGRIGEAVARRAAGFDMKIVYHGRNRLDPADEQRLRARYLPLHELLREADFVSLHVPLTTETRHLIGLEELRLMKPSAVLINTSRGPVVNEAALVEALQEGRIGGAGLDVYENEPELAAGLSGLENVVLLPHVGSATIETRTKMALMAVENLLVGLRGEQPPNCLNWSSVMGVKGR</sequence>
<reference evidence="6 7" key="1">
    <citation type="submission" date="2006-10" db="EMBL/GenBank/DDBJ databases">
        <title>Complete sequence of Syntrophobacter fumaroxidans MPOB.</title>
        <authorList>
            <consortium name="US DOE Joint Genome Institute"/>
            <person name="Copeland A."/>
            <person name="Lucas S."/>
            <person name="Lapidus A."/>
            <person name="Barry K."/>
            <person name="Detter J.C."/>
            <person name="Glavina del Rio T."/>
            <person name="Hammon N."/>
            <person name="Israni S."/>
            <person name="Pitluck S."/>
            <person name="Goltsman E.G."/>
            <person name="Martinez M."/>
            <person name="Schmutz J."/>
            <person name="Larimer F."/>
            <person name="Land M."/>
            <person name="Hauser L."/>
            <person name="Kyrpides N."/>
            <person name="Kim E."/>
            <person name="Boone D.R."/>
            <person name="Brockman F."/>
            <person name="Culley D."/>
            <person name="Ferry J."/>
            <person name="Gunsalus R."/>
            <person name="McInerney M.J."/>
            <person name="Morrison M."/>
            <person name="Plugge C."/>
            <person name="Rohlin L."/>
            <person name="Scholten J."/>
            <person name="Sieber J."/>
            <person name="Stams A.J.M."/>
            <person name="Worm P."/>
            <person name="Henstra A.M."/>
            <person name="Richardson P."/>
        </authorList>
    </citation>
    <scope>NUCLEOTIDE SEQUENCE [LARGE SCALE GENOMIC DNA]</scope>
    <source>
        <strain evidence="7">DSM 10017 / MPOB</strain>
    </source>
</reference>
<organism evidence="6 7">
    <name type="scientific">Syntrophobacter fumaroxidans (strain DSM 10017 / MPOB)</name>
    <dbReference type="NCBI Taxonomy" id="335543"/>
    <lineage>
        <taxon>Bacteria</taxon>
        <taxon>Pseudomonadati</taxon>
        <taxon>Thermodesulfobacteriota</taxon>
        <taxon>Syntrophobacteria</taxon>
        <taxon>Syntrophobacterales</taxon>
        <taxon>Syntrophobacteraceae</taxon>
        <taxon>Syntrophobacter</taxon>
    </lineage>
</organism>
<dbReference type="Pfam" id="PF00389">
    <property type="entry name" value="2-Hacid_dh"/>
    <property type="match status" value="1"/>
</dbReference>
<dbReference type="RefSeq" id="WP_011700699.1">
    <property type="nucleotide sequence ID" value="NC_008554.1"/>
</dbReference>
<evidence type="ECO:0000256" key="2">
    <source>
        <dbReference type="ARBA" id="ARBA00023002"/>
    </source>
</evidence>